<accession>A0ABY2XDW4</accession>
<proteinExistence type="predicted"/>
<dbReference type="EMBL" id="VCPC01000001">
    <property type="protein sequence ID" value="TMV15216.1"/>
    <property type="molecule type" value="Genomic_DNA"/>
</dbReference>
<dbReference type="RefSeq" id="WP_138862565.1">
    <property type="nucleotide sequence ID" value="NZ_VCPC01000001.1"/>
</dbReference>
<feature type="transmembrane region" description="Helical" evidence="2">
    <location>
        <begin position="154"/>
        <end position="173"/>
    </location>
</feature>
<name>A0ABY2XDW4_9RHOB</name>
<keyword evidence="2" id="KW-1133">Transmembrane helix</keyword>
<dbReference type="InterPro" id="IPR012683">
    <property type="entry name" value="CHP02302_TM"/>
</dbReference>
<feature type="compositionally biased region" description="Low complexity" evidence="1">
    <location>
        <begin position="671"/>
        <end position="681"/>
    </location>
</feature>
<comment type="caution">
    <text evidence="3">The sequence shown here is derived from an EMBL/GenBank/DDBJ whole genome shotgun (WGS) entry which is preliminary data.</text>
</comment>
<feature type="region of interest" description="Disordered" evidence="1">
    <location>
        <begin position="648"/>
        <end position="839"/>
    </location>
</feature>
<keyword evidence="2" id="KW-0472">Membrane</keyword>
<dbReference type="Proteomes" id="UP001191082">
    <property type="component" value="Unassembled WGS sequence"/>
</dbReference>
<keyword evidence="4" id="KW-1185">Reference proteome</keyword>
<feature type="transmembrane region" description="Helical" evidence="2">
    <location>
        <begin position="60"/>
        <end position="80"/>
    </location>
</feature>
<evidence type="ECO:0000256" key="1">
    <source>
        <dbReference type="SAM" id="MobiDB-lite"/>
    </source>
</evidence>
<feature type="compositionally biased region" description="Basic and acidic residues" evidence="1">
    <location>
        <begin position="741"/>
        <end position="752"/>
    </location>
</feature>
<sequence length="874" mass="95693">MAHRHDAVPTLNKLRLPLALTRLGLLAEQVLRCFWPLMSIIMVVLAALMLGLQDHASVELVWGGGIVAVIGALVALLMGARGLHWPTRMDALTRLDASLPGRPIQALIDSQAIGHDDPDSAALWRAHQARMAQRAATARAARPDLRIARRDPFALRYVAMLALAVALLFGSLWRVGSVAEMTPGTAQAAAGPSWEGWIEPPRHTGLPTLYLSDITGAALETPEGSRVILRFYGEVGALTLAETVSGRIGEVPSASEPSQEFTIARSGELRIDGPGGRTWDVAVIPDAAPRVSVAAPPEAEAAGQMSLPFTAEDDYGIAAGTARISLDLAAVDRRYGLSGEPEPREAIFLPLPMPISGDRAQFTEKLIEDFSQHPWANLPVTFELQVEDDAGQKGDAAPFSATLPGRRFFDPMAAAVIEMRRDLLWSRENAPRIAQVLRAVSYRPDDVFRSETAYLRLRFLLRRLERMDEIGLGDPQVEELAQAMWDLAILLEEGDLGDALERLRRAQERLSEAMKNGASDQEIAELMQELRRATDDYMRQLSRQAQNGENGADQPQQGQNSMQMSQNDLQRMMDRIQELMEQGRMAEAQQALEELQQLMENMRVTQGQGGGQSQGQQSMDDLAETLRNQQGLSDQAFRDLQEQFNPDAQAGENQNNQGRNGGQGRGQSHEGQNPGQQQGQNQGQGQGQNEGQQQGQGQQPGGENGQGGDQAGTLADRQRALRQELNRQQGNLPGAGTPEGDAARDALDRAGRAMDGAEDSLRRDDLAEAIDQQSEAMEALREGLRALGEAMAQEQQQGRPGQGQAEGDQRAQNRDPLGRDTGTNGSIGSEENLLQGEDVYRRARELLDEIRRRSGEGERPDVELDYLKRLLERF</sequence>
<dbReference type="Pfam" id="PF13779">
    <property type="entry name" value="DUF4175"/>
    <property type="match status" value="1"/>
</dbReference>
<feature type="region of interest" description="Disordered" evidence="1">
    <location>
        <begin position="544"/>
        <end position="565"/>
    </location>
</feature>
<feature type="compositionally biased region" description="Basic and acidic residues" evidence="1">
    <location>
        <begin position="807"/>
        <end position="818"/>
    </location>
</feature>
<evidence type="ECO:0000313" key="4">
    <source>
        <dbReference type="Proteomes" id="UP001191082"/>
    </source>
</evidence>
<keyword evidence="2" id="KW-0812">Transmembrane</keyword>
<dbReference type="NCBIfam" id="TIGR02302">
    <property type="entry name" value="aProt_lowcomp"/>
    <property type="match status" value="1"/>
</dbReference>
<feature type="transmembrane region" description="Helical" evidence="2">
    <location>
        <begin position="30"/>
        <end position="48"/>
    </location>
</feature>
<gene>
    <name evidence="3" type="ORF">FGK64_04450</name>
</gene>
<evidence type="ECO:0000256" key="2">
    <source>
        <dbReference type="SAM" id="Phobius"/>
    </source>
</evidence>
<organism evidence="3 4">
    <name type="scientific">Arenibacterium halophilum</name>
    <dbReference type="NCBI Taxonomy" id="2583821"/>
    <lineage>
        <taxon>Bacteria</taxon>
        <taxon>Pseudomonadati</taxon>
        <taxon>Pseudomonadota</taxon>
        <taxon>Alphaproteobacteria</taxon>
        <taxon>Rhodobacterales</taxon>
        <taxon>Paracoccaceae</taxon>
        <taxon>Arenibacterium</taxon>
    </lineage>
</organism>
<protein>
    <submittedName>
        <fullName evidence="3">TIGR02302 family protein</fullName>
    </submittedName>
</protein>
<feature type="compositionally biased region" description="Low complexity" evidence="1">
    <location>
        <begin position="554"/>
        <end position="565"/>
    </location>
</feature>
<feature type="compositionally biased region" description="Basic and acidic residues" evidence="1">
    <location>
        <begin position="716"/>
        <end position="725"/>
    </location>
</feature>
<feature type="compositionally biased region" description="Low complexity" evidence="1">
    <location>
        <begin position="792"/>
        <end position="806"/>
    </location>
</feature>
<reference evidence="3 4" key="1">
    <citation type="submission" date="2019-05" db="EMBL/GenBank/DDBJ databases">
        <title>Marivita sp. nov. isolated from sea sediment.</title>
        <authorList>
            <person name="Kim W."/>
        </authorList>
    </citation>
    <scope>NUCLEOTIDE SEQUENCE [LARGE SCALE GENOMIC DNA]</scope>
    <source>
        <strain evidence="3 4">CAU 1492</strain>
    </source>
</reference>
<feature type="compositionally biased region" description="Gly residues" evidence="1">
    <location>
        <begin position="698"/>
        <end position="710"/>
    </location>
</feature>
<evidence type="ECO:0000313" key="3">
    <source>
        <dbReference type="EMBL" id="TMV15216.1"/>
    </source>
</evidence>